<dbReference type="EMBL" id="BAAAYL010000001">
    <property type="protein sequence ID" value="GAA3379536.1"/>
    <property type="molecule type" value="Genomic_DNA"/>
</dbReference>
<organism evidence="2 3">
    <name type="scientific">Streptomyces sannanensis</name>
    <dbReference type="NCBI Taxonomy" id="285536"/>
    <lineage>
        <taxon>Bacteria</taxon>
        <taxon>Bacillati</taxon>
        <taxon>Actinomycetota</taxon>
        <taxon>Actinomycetes</taxon>
        <taxon>Kitasatosporales</taxon>
        <taxon>Streptomycetaceae</taxon>
        <taxon>Streptomyces</taxon>
    </lineage>
</organism>
<keyword evidence="1" id="KW-0732">Signal</keyword>
<proteinExistence type="predicted"/>
<reference evidence="3" key="1">
    <citation type="journal article" date="2019" name="Int. J. Syst. Evol. Microbiol.">
        <title>The Global Catalogue of Microorganisms (GCM) 10K type strain sequencing project: providing services to taxonomists for standard genome sequencing and annotation.</title>
        <authorList>
            <consortium name="The Broad Institute Genomics Platform"/>
            <consortium name="The Broad Institute Genome Sequencing Center for Infectious Disease"/>
            <person name="Wu L."/>
            <person name="Ma J."/>
        </authorList>
    </citation>
    <scope>NUCLEOTIDE SEQUENCE [LARGE SCALE GENOMIC DNA]</scope>
    <source>
        <strain evidence="3">JCM 9651</strain>
    </source>
</reference>
<evidence type="ECO:0000313" key="3">
    <source>
        <dbReference type="Proteomes" id="UP001499990"/>
    </source>
</evidence>
<comment type="caution">
    <text evidence="2">The sequence shown here is derived from an EMBL/GenBank/DDBJ whole genome shotgun (WGS) entry which is preliminary data.</text>
</comment>
<gene>
    <name evidence="2" type="ORF">GCM10020367_63490</name>
</gene>
<evidence type="ECO:0000256" key="1">
    <source>
        <dbReference type="SAM" id="SignalP"/>
    </source>
</evidence>
<name>A0ABP6SM65_9ACTN</name>
<evidence type="ECO:0008006" key="4">
    <source>
        <dbReference type="Google" id="ProtNLM"/>
    </source>
</evidence>
<protein>
    <recommendedName>
        <fullName evidence="4">Secreted protein</fullName>
    </recommendedName>
</protein>
<evidence type="ECO:0000313" key="2">
    <source>
        <dbReference type="EMBL" id="GAA3379536.1"/>
    </source>
</evidence>
<feature type="signal peptide" evidence="1">
    <location>
        <begin position="1"/>
        <end position="24"/>
    </location>
</feature>
<feature type="chain" id="PRO_5046186612" description="Secreted protein" evidence="1">
    <location>
        <begin position="25"/>
        <end position="86"/>
    </location>
</feature>
<dbReference type="Proteomes" id="UP001499990">
    <property type="component" value="Unassembled WGS sequence"/>
</dbReference>
<keyword evidence="3" id="KW-1185">Reference proteome</keyword>
<sequence>MSKRAALTVLAGLLVAGAGGVAHADSNDNLADPPMVCGSAPLSLTGQARPCVTDQQVRQRMVKNDTQSADVIDFADVLIPLDAPVG</sequence>
<accession>A0ABP6SM65</accession>
<dbReference type="RefSeq" id="WP_345044085.1">
    <property type="nucleotide sequence ID" value="NZ_BAAAYL010000001.1"/>
</dbReference>